<protein>
    <submittedName>
        <fullName evidence="2">Uncharacterized protein</fullName>
    </submittedName>
</protein>
<accession>A0ABR4B2C5</accession>
<keyword evidence="3" id="KW-1185">Reference proteome</keyword>
<sequence>MQLSSSTLLILLLHITKLVLAAPPEQKSSVITQPLPLLPPNHITNVSTTALPTSNPVYEEYPIPNTSLTLHLTLRLPLNRIAMEACLLSASVWVGAQFPQSASIPKRDFEWKDHTGAMFNINSLSKRLTWEDVGNVLRGLKMDLYDQGRYFTAAFTVEERTTGMIIGAGSLEGYVPPKPPVSSGEVETM</sequence>
<evidence type="ECO:0000256" key="1">
    <source>
        <dbReference type="SAM" id="SignalP"/>
    </source>
</evidence>
<organism evidence="2 3">
    <name type="scientific">Lepraria finkii</name>
    <dbReference type="NCBI Taxonomy" id="1340010"/>
    <lineage>
        <taxon>Eukaryota</taxon>
        <taxon>Fungi</taxon>
        <taxon>Dikarya</taxon>
        <taxon>Ascomycota</taxon>
        <taxon>Pezizomycotina</taxon>
        <taxon>Lecanoromycetes</taxon>
        <taxon>OSLEUM clade</taxon>
        <taxon>Lecanoromycetidae</taxon>
        <taxon>Lecanorales</taxon>
        <taxon>Lecanorineae</taxon>
        <taxon>Stereocaulaceae</taxon>
        <taxon>Lepraria</taxon>
    </lineage>
</organism>
<evidence type="ECO:0000313" key="3">
    <source>
        <dbReference type="Proteomes" id="UP001590951"/>
    </source>
</evidence>
<feature type="signal peptide" evidence="1">
    <location>
        <begin position="1"/>
        <end position="21"/>
    </location>
</feature>
<gene>
    <name evidence="2" type="ORF">ABVK25_007810</name>
</gene>
<dbReference type="EMBL" id="JBHFEH010000031">
    <property type="protein sequence ID" value="KAL2051895.1"/>
    <property type="molecule type" value="Genomic_DNA"/>
</dbReference>
<feature type="chain" id="PRO_5047483489" evidence="1">
    <location>
        <begin position="22"/>
        <end position="189"/>
    </location>
</feature>
<reference evidence="2 3" key="1">
    <citation type="submission" date="2024-09" db="EMBL/GenBank/DDBJ databases">
        <title>Rethinking Asexuality: The Enigmatic Case of Functional Sexual Genes in Lepraria (Stereocaulaceae).</title>
        <authorList>
            <person name="Doellman M."/>
            <person name="Sun Y."/>
            <person name="Barcenas-Pena A."/>
            <person name="Lumbsch H.T."/>
            <person name="Grewe F."/>
        </authorList>
    </citation>
    <scope>NUCLEOTIDE SEQUENCE [LARGE SCALE GENOMIC DNA]</scope>
    <source>
        <strain evidence="2 3">Grewe 0041</strain>
    </source>
</reference>
<comment type="caution">
    <text evidence="2">The sequence shown here is derived from an EMBL/GenBank/DDBJ whole genome shotgun (WGS) entry which is preliminary data.</text>
</comment>
<keyword evidence="1" id="KW-0732">Signal</keyword>
<proteinExistence type="predicted"/>
<dbReference type="Proteomes" id="UP001590951">
    <property type="component" value="Unassembled WGS sequence"/>
</dbReference>
<name>A0ABR4B2C5_9LECA</name>
<evidence type="ECO:0000313" key="2">
    <source>
        <dbReference type="EMBL" id="KAL2051895.1"/>
    </source>
</evidence>